<dbReference type="EMBL" id="CP090163">
    <property type="protein sequence ID" value="UJO12914.1"/>
    <property type="molecule type" value="Genomic_DNA"/>
</dbReference>
<gene>
    <name evidence="3" type="ORF">CLAFUR5_00759</name>
</gene>
<evidence type="ECO:0000313" key="3">
    <source>
        <dbReference type="EMBL" id="UJO12914.1"/>
    </source>
</evidence>
<feature type="chain" id="PRO_5040408350" evidence="2">
    <location>
        <begin position="20"/>
        <end position="100"/>
    </location>
</feature>
<organism evidence="3 4">
    <name type="scientific">Passalora fulva</name>
    <name type="common">Tomato leaf mold</name>
    <name type="synonym">Cladosporium fulvum</name>
    <dbReference type="NCBI Taxonomy" id="5499"/>
    <lineage>
        <taxon>Eukaryota</taxon>
        <taxon>Fungi</taxon>
        <taxon>Dikarya</taxon>
        <taxon>Ascomycota</taxon>
        <taxon>Pezizomycotina</taxon>
        <taxon>Dothideomycetes</taxon>
        <taxon>Dothideomycetidae</taxon>
        <taxon>Mycosphaerellales</taxon>
        <taxon>Mycosphaerellaceae</taxon>
        <taxon>Fulvia</taxon>
    </lineage>
</organism>
<name>A0A9Q8P4I8_PASFU</name>
<dbReference type="OrthoDB" id="5373857at2759"/>
<dbReference type="Proteomes" id="UP000756132">
    <property type="component" value="Chromosome 1"/>
</dbReference>
<reference evidence="3" key="2">
    <citation type="journal article" date="2022" name="Microb. Genom.">
        <title>A chromosome-scale genome assembly of the tomato pathogen Cladosporium fulvum reveals a compartmentalized genome architecture and the presence of a dispensable chromosome.</title>
        <authorList>
            <person name="Zaccaron A.Z."/>
            <person name="Chen L.H."/>
            <person name="Samaras A."/>
            <person name="Stergiopoulos I."/>
        </authorList>
    </citation>
    <scope>NUCLEOTIDE SEQUENCE</scope>
    <source>
        <strain evidence="3">Race5_Kim</strain>
    </source>
</reference>
<feature type="signal peptide" evidence="2">
    <location>
        <begin position="1"/>
        <end position="19"/>
    </location>
</feature>
<evidence type="ECO:0000256" key="1">
    <source>
        <dbReference type="SAM" id="MobiDB-lite"/>
    </source>
</evidence>
<accession>A0A9Q8P4I8</accession>
<feature type="region of interest" description="Disordered" evidence="1">
    <location>
        <begin position="28"/>
        <end position="100"/>
    </location>
</feature>
<feature type="compositionally biased region" description="Polar residues" evidence="1">
    <location>
        <begin position="28"/>
        <end position="43"/>
    </location>
</feature>
<evidence type="ECO:0000256" key="2">
    <source>
        <dbReference type="SAM" id="SignalP"/>
    </source>
</evidence>
<protein>
    <submittedName>
        <fullName evidence="3">Uncharacterized protein</fullName>
    </submittedName>
</protein>
<dbReference type="AlphaFoldDB" id="A0A9Q8P4I8"/>
<dbReference type="GeneID" id="71980637"/>
<feature type="compositionally biased region" description="Basic and acidic residues" evidence="1">
    <location>
        <begin position="74"/>
        <end position="100"/>
    </location>
</feature>
<proteinExistence type="predicted"/>
<sequence length="100" mass="10656">MSFGGRGGAAAFAAVGVGAALWFSQSSLKSPTANPIDTPASHNVSDRMSAGGGRNEYTPGYATPRQPENVSSPHIDEGKKDEQARDNLKSKHYEVHDQKR</sequence>
<reference evidence="3" key="1">
    <citation type="submission" date="2021-12" db="EMBL/GenBank/DDBJ databases">
        <authorList>
            <person name="Zaccaron A."/>
            <person name="Stergiopoulos I."/>
        </authorList>
    </citation>
    <scope>NUCLEOTIDE SEQUENCE</scope>
    <source>
        <strain evidence="3">Race5_Kim</strain>
    </source>
</reference>
<evidence type="ECO:0000313" key="4">
    <source>
        <dbReference type="Proteomes" id="UP000756132"/>
    </source>
</evidence>
<keyword evidence="2" id="KW-0732">Signal</keyword>
<dbReference type="RefSeq" id="XP_047757280.1">
    <property type="nucleotide sequence ID" value="XM_047899907.1"/>
</dbReference>
<dbReference type="KEGG" id="ffu:CLAFUR5_00759"/>
<keyword evidence="4" id="KW-1185">Reference proteome</keyword>